<dbReference type="SUPFAM" id="SSF57701">
    <property type="entry name" value="Zn2/Cys6 DNA-binding domain"/>
    <property type="match status" value="1"/>
</dbReference>
<proteinExistence type="predicted"/>
<dbReference type="InterPro" id="IPR007219">
    <property type="entry name" value="XnlR_reg_dom"/>
</dbReference>
<dbReference type="Proteomes" id="UP001345013">
    <property type="component" value="Unassembled WGS sequence"/>
</dbReference>
<keyword evidence="4" id="KW-0804">Transcription</keyword>
<evidence type="ECO:0000259" key="7">
    <source>
        <dbReference type="PROSITE" id="PS50048"/>
    </source>
</evidence>
<dbReference type="EMBL" id="JAVRRG010000026">
    <property type="protein sequence ID" value="KAK5095701.1"/>
    <property type="molecule type" value="Genomic_DNA"/>
</dbReference>
<dbReference type="InterPro" id="IPR053181">
    <property type="entry name" value="EcdB-like_regulator"/>
</dbReference>
<sequence length="555" mass="63459">MSWKRPLEHTEATSGSGGNVSRSYPRKRVAIACDVCRIRKTRCDAAKPSCSFCTESGIECRYAGPSQDDRRSERDTDYTGTLKRLDELQNTLDAVAAAVGASNRDAAFARTPSIREGAHLSTSPASYTTNARRQPISRMPNLFVFKAVVGPHAIDSWSYECTKDFFRHQMIVEENLCEAAKVCNVDVNLSRPHLWRLQRSFVENILIYLPLFDQRTTAEYLQKANLDNYEDDCAQDCLVLLMYANGALSMDTSLYRATPLELPGFDYYARAVQALRRLPRSGEDLRVLQCHVLLCMYLLLAMRPLEAWKMIRQASQTCIFLLKADVTDQRADYKESFNRLYWICYVLESELEISLELPSSGLRAYEELVELPTSQYDEEGMYSLLALSSLRRLMVEVVDTVGLRLIASGANYAPVVTLELRNQIDHWYQHLPSSLNFSSDQGMLFDMRKAYLRCMYYALIAVAFWPFVPRCKDIVHDGSDRSIEDTRLREEETTQMLQGADECLEAARNYLRVAEEILTQKSLVSHMILRRQVPLSNFKTQHFPYHKSAQCSKLS</sequence>
<dbReference type="PROSITE" id="PS00463">
    <property type="entry name" value="ZN2_CY6_FUNGAL_1"/>
    <property type="match status" value="1"/>
</dbReference>
<dbReference type="Pfam" id="PF00172">
    <property type="entry name" value="Zn_clus"/>
    <property type="match status" value="1"/>
</dbReference>
<evidence type="ECO:0000256" key="1">
    <source>
        <dbReference type="ARBA" id="ARBA00022723"/>
    </source>
</evidence>
<evidence type="ECO:0000256" key="6">
    <source>
        <dbReference type="SAM" id="MobiDB-lite"/>
    </source>
</evidence>
<evidence type="ECO:0000256" key="4">
    <source>
        <dbReference type="ARBA" id="ARBA00023163"/>
    </source>
</evidence>
<comment type="caution">
    <text evidence="8">The sequence shown here is derived from an EMBL/GenBank/DDBJ whole genome shotgun (WGS) entry which is preliminary data.</text>
</comment>
<keyword evidence="5" id="KW-0539">Nucleus</keyword>
<keyword evidence="9" id="KW-1185">Reference proteome</keyword>
<accession>A0ABR0KGC6</accession>
<dbReference type="CDD" id="cd12148">
    <property type="entry name" value="fungal_TF_MHR"/>
    <property type="match status" value="1"/>
</dbReference>
<evidence type="ECO:0000256" key="5">
    <source>
        <dbReference type="ARBA" id="ARBA00023242"/>
    </source>
</evidence>
<name>A0ABR0KGC6_9EURO</name>
<dbReference type="Gene3D" id="4.10.240.10">
    <property type="entry name" value="Zn(2)-C6 fungal-type DNA-binding domain"/>
    <property type="match status" value="1"/>
</dbReference>
<evidence type="ECO:0000313" key="9">
    <source>
        <dbReference type="Proteomes" id="UP001345013"/>
    </source>
</evidence>
<protein>
    <submittedName>
        <fullName evidence="8">Zcf27p</fullName>
    </submittedName>
</protein>
<evidence type="ECO:0000256" key="2">
    <source>
        <dbReference type="ARBA" id="ARBA00023015"/>
    </source>
</evidence>
<evidence type="ECO:0000256" key="3">
    <source>
        <dbReference type="ARBA" id="ARBA00023125"/>
    </source>
</evidence>
<evidence type="ECO:0000313" key="8">
    <source>
        <dbReference type="EMBL" id="KAK5095701.1"/>
    </source>
</evidence>
<feature type="compositionally biased region" description="Basic and acidic residues" evidence="6">
    <location>
        <begin position="1"/>
        <end position="11"/>
    </location>
</feature>
<organism evidence="8 9">
    <name type="scientific">Lithohypha guttulata</name>
    <dbReference type="NCBI Taxonomy" id="1690604"/>
    <lineage>
        <taxon>Eukaryota</taxon>
        <taxon>Fungi</taxon>
        <taxon>Dikarya</taxon>
        <taxon>Ascomycota</taxon>
        <taxon>Pezizomycotina</taxon>
        <taxon>Eurotiomycetes</taxon>
        <taxon>Chaetothyriomycetidae</taxon>
        <taxon>Chaetothyriales</taxon>
        <taxon>Trichomeriaceae</taxon>
        <taxon>Lithohypha</taxon>
    </lineage>
</organism>
<dbReference type="InterPro" id="IPR001138">
    <property type="entry name" value="Zn2Cys6_DnaBD"/>
</dbReference>
<gene>
    <name evidence="8" type="primary">ZCF27_1</name>
    <name evidence="8" type="ORF">LTR24_002918</name>
</gene>
<keyword evidence="1" id="KW-0479">Metal-binding</keyword>
<dbReference type="Pfam" id="PF04082">
    <property type="entry name" value="Fungal_trans"/>
    <property type="match status" value="1"/>
</dbReference>
<dbReference type="PROSITE" id="PS50048">
    <property type="entry name" value="ZN2_CY6_FUNGAL_2"/>
    <property type="match status" value="1"/>
</dbReference>
<feature type="region of interest" description="Disordered" evidence="6">
    <location>
        <begin position="1"/>
        <end position="22"/>
    </location>
</feature>
<dbReference type="PANTHER" id="PTHR47785">
    <property type="entry name" value="ZN(II)2CYS6 TRANSCRIPTION FACTOR (EUROFUNG)-RELATED-RELATED"/>
    <property type="match status" value="1"/>
</dbReference>
<reference evidence="8 9" key="1">
    <citation type="submission" date="2023-08" db="EMBL/GenBank/DDBJ databases">
        <title>Black Yeasts Isolated from many extreme environments.</title>
        <authorList>
            <person name="Coleine C."/>
            <person name="Stajich J.E."/>
            <person name="Selbmann L."/>
        </authorList>
    </citation>
    <scope>NUCLEOTIDE SEQUENCE [LARGE SCALE GENOMIC DNA]</scope>
    <source>
        <strain evidence="8 9">CCFEE 5885</strain>
    </source>
</reference>
<feature type="domain" description="Zn(2)-C6 fungal-type" evidence="7">
    <location>
        <begin position="32"/>
        <end position="62"/>
    </location>
</feature>
<dbReference type="SMART" id="SM00066">
    <property type="entry name" value="GAL4"/>
    <property type="match status" value="1"/>
</dbReference>
<keyword evidence="3" id="KW-0238">DNA-binding</keyword>
<keyword evidence="2" id="KW-0805">Transcription regulation</keyword>
<dbReference type="InterPro" id="IPR036864">
    <property type="entry name" value="Zn2-C6_fun-type_DNA-bd_sf"/>
</dbReference>
<dbReference type="CDD" id="cd00067">
    <property type="entry name" value="GAL4"/>
    <property type="match status" value="1"/>
</dbReference>